<evidence type="ECO:0000259" key="2">
    <source>
        <dbReference type="PROSITE" id="PS50110"/>
    </source>
</evidence>
<feature type="domain" description="Response regulatory" evidence="2">
    <location>
        <begin position="6"/>
        <end position="116"/>
    </location>
</feature>
<gene>
    <name evidence="3" type="ORF">MKP09_24440</name>
</gene>
<proteinExistence type="predicted"/>
<dbReference type="InterPro" id="IPR001789">
    <property type="entry name" value="Sig_transdc_resp-reg_receiver"/>
</dbReference>
<organism evidence="3 4">
    <name type="scientific">Niabella ginsengisoli</name>
    <dbReference type="NCBI Taxonomy" id="522298"/>
    <lineage>
        <taxon>Bacteria</taxon>
        <taxon>Pseudomonadati</taxon>
        <taxon>Bacteroidota</taxon>
        <taxon>Chitinophagia</taxon>
        <taxon>Chitinophagales</taxon>
        <taxon>Chitinophagaceae</taxon>
        <taxon>Niabella</taxon>
    </lineage>
</organism>
<comment type="caution">
    <text evidence="3">The sequence shown here is derived from an EMBL/GenBank/DDBJ whole genome shotgun (WGS) entry which is preliminary data.</text>
</comment>
<protein>
    <submittedName>
        <fullName evidence="3">Response regulator transcription factor</fullName>
    </submittedName>
</protein>
<dbReference type="PROSITE" id="PS50110">
    <property type="entry name" value="RESPONSE_REGULATORY"/>
    <property type="match status" value="1"/>
</dbReference>
<dbReference type="SUPFAM" id="SSF52172">
    <property type="entry name" value="CheY-like"/>
    <property type="match status" value="1"/>
</dbReference>
<dbReference type="Pfam" id="PF00072">
    <property type="entry name" value="Response_reg"/>
    <property type="match status" value="1"/>
</dbReference>
<keyword evidence="4" id="KW-1185">Reference proteome</keyword>
<dbReference type="InterPro" id="IPR011006">
    <property type="entry name" value="CheY-like_superfamily"/>
</dbReference>
<dbReference type="Gene3D" id="2.40.50.1020">
    <property type="entry name" value="LytTr DNA-binding domain"/>
    <property type="match status" value="1"/>
</dbReference>
<reference evidence="3 4" key="1">
    <citation type="submission" date="2022-02" db="EMBL/GenBank/DDBJ databases">
        <authorList>
            <person name="Min J."/>
        </authorList>
    </citation>
    <scope>NUCLEOTIDE SEQUENCE [LARGE SCALE GENOMIC DNA]</scope>
    <source>
        <strain evidence="3 4">GR10-1</strain>
    </source>
</reference>
<evidence type="ECO:0000313" key="4">
    <source>
        <dbReference type="Proteomes" id="UP001202248"/>
    </source>
</evidence>
<dbReference type="SMART" id="SM00850">
    <property type="entry name" value="LytTR"/>
    <property type="match status" value="1"/>
</dbReference>
<dbReference type="RefSeq" id="WP_240833253.1">
    <property type="nucleotide sequence ID" value="NZ_JAKWBL010000004.1"/>
</dbReference>
<dbReference type="SMART" id="SM00448">
    <property type="entry name" value="REC"/>
    <property type="match status" value="1"/>
</dbReference>
<dbReference type="InterPro" id="IPR046947">
    <property type="entry name" value="LytR-like"/>
</dbReference>
<dbReference type="Pfam" id="PF04397">
    <property type="entry name" value="LytTR"/>
    <property type="match status" value="1"/>
</dbReference>
<dbReference type="PANTHER" id="PTHR37299:SF1">
    <property type="entry name" value="STAGE 0 SPORULATION PROTEIN A HOMOLOG"/>
    <property type="match status" value="1"/>
</dbReference>
<keyword evidence="1" id="KW-0597">Phosphoprotein</keyword>
<sequence length="260" mass="29972">MNTKLKCLLLDDELPGLAYLKMLCEQIPGLDVVRAFNDPQFFIEEFSSIEFDFCILDIEMPAMNGLQVAALLKGKPVIFTTAYKEYAAEAFDIDAVDYVRKPVKKERLLQAVSKVRERLERGSSGQQFIQLNTDQGKALVYFDQVCYIKTSDIDSRDKSVLTFDNNQIVLKNISFERLQELLPTDRFVRINKKEMINLKVVQVFSLNEITTTIVSPSKESLKLILSDTYRKTLSKKCLFDLVTKFTCFITFFTFYFSNAF</sequence>
<dbReference type="Gene3D" id="3.40.50.2300">
    <property type="match status" value="1"/>
</dbReference>
<dbReference type="Proteomes" id="UP001202248">
    <property type="component" value="Unassembled WGS sequence"/>
</dbReference>
<dbReference type="EMBL" id="JAKWBL010000004">
    <property type="protein sequence ID" value="MCH5600836.1"/>
    <property type="molecule type" value="Genomic_DNA"/>
</dbReference>
<dbReference type="PANTHER" id="PTHR37299">
    <property type="entry name" value="TRANSCRIPTIONAL REGULATOR-RELATED"/>
    <property type="match status" value="1"/>
</dbReference>
<evidence type="ECO:0000313" key="3">
    <source>
        <dbReference type="EMBL" id="MCH5600836.1"/>
    </source>
</evidence>
<evidence type="ECO:0000256" key="1">
    <source>
        <dbReference type="PROSITE-ProRule" id="PRU00169"/>
    </source>
</evidence>
<name>A0ABS9SRE7_9BACT</name>
<feature type="modified residue" description="4-aspartylphosphate" evidence="1">
    <location>
        <position position="57"/>
    </location>
</feature>
<dbReference type="InterPro" id="IPR007492">
    <property type="entry name" value="LytTR_DNA-bd_dom"/>
</dbReference>
<accession>A0ABS9SRE7</accession>